<dbReference type="SUPFAM" id="SSF51735">
    <property type="entry name" value="NAD(P)-binding Rossmann-fold domains"/>
    <property type="match status" value="1"/>
</dbReference>
<protein>
    <submittedName>
        <fullName evidence="1">Saccharopine dehydrogenase</fullName>
    </submittedName>
</protein>
<name>A0ABW7Z594_9ACTN</name>
<dbReference type="Gene3D" id="3.40.50.720">
    <property type="entry name" value="NAD(P)-binding Rossmann-like Domain"/>
    <property type="match status" value="1"/>
</dbReference>
<dbReference type="EMBL" id="JBITGY010000011">
    <property type="protein sequence ID" value="MFI6503349.1"/>
    <property type="molecule type" value="Genomic_DNA"/>
</dbReference>
<dbReference type="PANTHER" id="PTHR43781:SF1">
    <property type="entry name" value="SACCHAROPINE DEHYDROGENASE"/>
    <property type="match status" value="1"/>
</dbReference>
<proteinExistence type="predicted"/>
<evidence type="ECO:0000313" key="1">
    <source>
        <dbReference type="EMBL" id="MFI6503349.1"/>
    </source>
</evidence>
<dbReference type="InterPro" id="IPR036291">
    <property type="entry name" value="NAD(P)-bd_dom_sf"/>
</dbReference>
<comment type="caution">
    <text evidence="1">The sequence shown here is derived from an EMBL/GenBank/DDBJ whole genome shotgun (WGS) entry which is preliminary data.</text>
</comment>
<gene>
    <name evidence="1" type="ORF">ACIBG2_38610</name>
</gene>
<dbReference type="RefSeq" id="WP_397089136.1">
    <property type="nucleotide sequence ID" value="NZ_JBITGY010000011.1"/>
</dbReference>
<keyword evidence="2" id="KW-1185">Reference proteome</keyword>
<sequence length="332" mass="34011">MIGVLGATGAVGSRVAGLLEPHGVRRGSRSGPGQRVDAYDPAGLAAFCAGCRLVVNCAGPSHRLLDRVARAAFAAGADYVDAAGDDPLFGLLSSAGTAGRTAIVSAGMLPGLTGLLPGLVTEHGAHRLDVYTGGRDRLTTAAAEDVLLSGGYGEALAAWRGGVRVSRALTPAEDVALPYFPERVSLHPYLTTEAERLARRLGVGESHWYTVTSKERVLALARGSAGDLERAAALELAGRAPYYAMLFQAGGPSGIRTLALRTADTYALTAAVAAHAAEEVLAGAVPPGAHYAADVLDPEAVLAAIAPVAQVDLSRVLPFVDPLAPPIEEGEL</sequence>
<dbReference type="Proteomes" id="UP001612741">
    <property type="component" value="Unassembled WGS sequence"/>
</dbReference>
<reference evidence="1 2" key="1">
    <citation type="submission" date="2024-10" db="EMBL/GenBank/DDBJ databases">
        <title>The Natural Products Discovery Center: Release of the First 8490 Sequenced Strains for Exploring Actinobacteria Biosynthetic Diversity.</title>
        <authorList>
            <person name="Kalkreuter E."/>
            <person name="Kautsar S.A."/>
            <person name="Yang D."/>
            <person name="Bader C.D."/>
            <person name="Teijaro C.N."/>
            <person name="Fluegel L."/>
            <person name="Davis C.M."/>
            <person name="Simpson J.R."/>
            <person name="Lauterbach L."/>
            <person name="Steele A.D."/>
            <person name="Gui C."/>
            <person name="Meng S."/>
            <person name="Li G."/>
            <person name="Viehrig K."/>
            <person name="Ye F."/>
            <person name="Su P."/>
            <person name="Kiefer A.F."/>
            <person name="Nichols A."/>
            <person name="Cepeda A.J."/>
            <person name="Yan W."/>
            <person name="Fan B."/>
            <person name="Jiang Y."/>
            <person name="Adhikari A."/>
            <person name="Zheng C.-J."/>
            <person name="Schuster L."/>
            <person name="Cowan T.M."/>
            <person name="Smanski M.J."/>
            <person name="Chevrette M.G."/>
            <person name="De Carvalho L.P.S."/>
            <person name="Shen B."/>
        </authorList>
    </citation>
    <scope>NUCLEOTIDE SEQUENCE [LARGE SCALE GENOMIC DNA]</scope>
    <source>
        <strain evidence="1 2">NPDC050545</strain>
    </source>
</reference>
<evidence type="ECO:0000313" key="2">
    <source>
        <dbReference type="Proteomes" id="UP001612741"/>
    </source>
</evidence>
<organism evidence="1 2">
    <name type="scientific">Nonomuraea typhae</name>
    <dbReference type="NCBI Taxonomy" id="2603600"/>
    <lineage>
        <taxon>Bacteria</taxon>
        <taxon>Bacillati</taxon>
        <taxon>Actinomycetota</taxon>
        <taxon>Actinomycetes</taxon>
        <taxon>Streptosporangiales</taxon>
        <taxon>Streptosporangiaceae</taxon>
        <taxon>Nonomuraea</taxon>
    </lineage>
</organism>
<accession>A0ABW7Z594</accession>
<dbReference type="PANTHER" id="PTHR43781">
    <property type="entry name" value="SACCHAROPINE DEHYDROGENASE"/>
    <property type="match status" value="1"/>
</dbReference>